<dbReference type="SUPFAM" id="SSF50475">
    <property type="entry name" value="FMN-binding split barrel"/>
    <property type="match status" value="1"/>
</dbReference>
<dbReference type="PANTHER" id="PTHR34071:SF2">
    <property type="entry name" value="FLAVIN-NUCLEOTIDE-BINDING PROTEIN"/>
    <property type="match status" value="1"/>
</dbReference>
<keyword evidence="2" id="KW-1185">Reference proteome</keyword>
<reference evidence="2" key="1">
    <citation type="submission" date="2023-07" db="EMBL/GenBank/DDBJ databases">
        <title>Genome sequencing of Purple Non-Sulfur Bacteria from various extreme environments.</title>
        <authorList>
            <person name="Mayer M."/>
        </authorList>
    </citation>
    <scope>NUCLEOTIDE SEQUENCE [LARGE SCALE GENOMIC DNA]</scope>
    <source>
        <strain evidence="2">DSM 17935</strain>
    </source>
</reference>
<dbReference type="Gene3D" id="2.30.110.10">
    <property type="entry name" value="Electron Transport, Fmn-binding Protein, Chain A"/>
    <property type="match status" value="1"/>
</dbReference>
<comment type="caution">
    <text evidence="1">The sequence shown here is derived from an EMBL/GenBank/DDBJ whole genome shotgun (WGS) entry which is preliminary data.</text>
</comment>
<dbReference type="RefSeq" id="WP_264600702.1">
    <property type="nucleotide sequence ID" value="NZ_JAOQNS010000003.1"/>
</dbReference>
<dbReference type="EMBL" id="JAOQNS010000003">
    <property type="protein sequence ID" value="MCW2307050.1"/>
    <property type="molecule type" value="Genomic_DNA"/>
</dbReference>
<name>A0ABT3H9H5_9HYPH</name>
<organism evidence="1 2">
    <name type="scientific">Rhodobium gokarnense</name>
    <dbReference type="NCBI Taxonomy" id="364296"/>
    <lineage>
        <taxon>Bacteria</taxon>
        <taxon>Pseudomonadati</taxon>
        <taxon>Pseudomonadota</taxon>
        <taxon>Alphaproteobacteria</taxon>
        <taxon>Hyphomicrobiales</taxon>
        <taxon>Rhodobiaceae</taxon>
        <taxon>Rhodobium</taxon>
    </lineage>
</organism>
<dbReference type="Pfam" id="PF12900">
    <property type="entry name" value="Pyridox_ox_2"/>
    <property type="match status" value="1"/>
</dbReference>
<evidence type="ECO:0000313" key="2">
    <source>
        <dbReference type="Proteomes" id="UP001209755"/>
    </source>
</evidence>
<sequence length="219" mass="23467">MTETYSVDRRNKVRVGNRADYDRTTVQAILDAALIAHVGFVVDGRPVVIPMIHGRDGETVYVHGAKATRLIKQLAKGVPACLEVTLADGIVVGRSAFHSSMNYRSVVVHGTARKVEDADEHARALEIVTEHILPGRWAEVRPMLDKEVKATGVIAIEIEAASAKVRAGEPIDEESDYDTPVWGGVVPLRTTYGAPEGDSRLLPGVEVPASVAALTGKAG</sequence>
<evidence type="ECO:0000313" key="1">
    <source>
        <dbReference type="EMBL" id="MCW2307050.1"/>
    </source>
</evidence>
<accession>A0ABT3H9H5</accession>
<dbReference type="InterPro" id="IPR024747">
    <property type="entry name" value="Pyridox_Oxase-rel"/>
</dbReference>
<protein>
    <submittedName>
        <fullName evidence="1">Nitroimidazol reductase NimA-like FMN-containing flavoprotein (Pyridoxamine 5'-phosphate oxidase superfamily)</fullName>
    </submittedName>
</protein>
<dbReference type="PANTHER" id="PTHR34071">
    <property type="entry name" value="5-NITROIMIDAZOLE ANTIBIOTICS RESISTANCE PROTEIN, NIMA-FAMILY-RELATED PROTEIN-RELATED"/>
    <property type="match status" value="1"/>
</dbReference>
<proteinExistence type="predicted"/>
<dbReference type="InterPro" id="IPR012349">
    <property type="entry name" value="Split_barrel_FMN-bd"/>
</dbReference>
<gene>
    <name evidence="1" type="ORF">M2319_001372</name>
</gene>
<dbReference type="Proteomes" id="UP001209755">
    <property type="component" value="Unassembled WGS sequence"/>
</dbReference>